<evidence type="ECO:0000313" key="1">
    <source>
        <dbReference type="EMBL" id="MBC9982224.1"/>
    </source>
</evidence>
<dbReference type="Proteomes" id="UP000639516">
    <property type="component" value="Unassembled WGS sequence"/>
</dbReference>
<dbReference type="EMBL" id="JAATTO010000047">
    <property type="protein sequence ID" value="MBC9982224.1"/>
    <property type="molecule type" value="Genomic_DNA"/>
</dbReference>
<accession>A0ABR7UDR9</accession>
<organism evidence="1 2">
    <name type="scientific">Bradyrhizobium campsiandrae</name>
    <dbReference type="NCBI Taxonomy" id="1729892"/>
    <lineage>
        <taxon>Bacteria</taxon>
        <taxon>Pseudomonadati</taxon>
        <taxon>Pseudomonadota</taxon>
        <taxon>Alphaproteobacteria</taxon>
        <taxon>Hyphomicrobiales</taxon>
        <taxon>Nitrobacteraceae</taxon>
        <taxon>Bradyrhizobium</taxon>
    </lineage>
</organism>
<evidence type="ECO:0000313" key="2">
    <source>
        <dbReference type="Proteomes" id="UP000639516"/>
    </source>
</evidence>
<sequence length="44" mass="4785">MARLAIKHPGESEDIAETCLYLAGNSGNYVTSQVIHINGGEFMF</sequence>
<keyword evidence="2" id="KW-1185">Reference proteome</keyword>
<dbReference type="Gene3D" id="3.40.50.720">
    <property type="entry name" value="NAD(P)-binding Rossmann-like Domain"/>
    <property type="match status" value="1"/>
</dbReference>
<comment type="caution">
    <text evidence="1">The sequence shown here is derived from an EMBL/GenBank/DDBJ whole genome shotgun (WGS) entry which is preliminary data.</text>
</comment>
<protein>
    <submittedName>
        <fullName evidence="1">SDR family oxidoreductase</fullName>
    </submittedName>
</protein>
<gene>
    <name evidence="1" type="ORF">HA482_28860</name>
</gene>
<name>A0ABR7UDR9_9BRAD</name>
<reference evidence="1 2" key="1">
    <citation type="journal article" date="2020" name="Arch. Microbiol.">
        <title>Bradyrhizobium campsiandrae sp. nov., a nitrogen-fixing bacterial strain isolated from a native leguminous tree from the Amazon adapted to flooded conditions.</title>
        <authorList>
            <person name="Cabral Michel D."/>
            <person name="Martins da Costa E."/>
            <person name="Azarias Guimaraes A."/>
            <person name="Soares de Carvalho T."/>
            <person name="Santos de Castro Caputo P."/>
            <person name="Willems A."/>
            <person name="de Souza Moreira F.M."/>
        </authorList>
    </citation>
    <scope>NUCLEOTIDE SEQUENCE [LARGE SCALE GENOMIC DNA]</scope>
    <source>
        <strain evidence="2">INPA 384B</strain>
    </source>
</reference>
<dbReference type="InterPro" id="IPR036291">
    <property type="entry name" value="NAD(P)-bd_dom_sf"/>
</dbReference>
<dbReference type="SUPFAM" id="SSF51735">
    <property type="entry name" value="NAD(P)-binding Rossmann-fold domains"/>
    <property type="match status" value="1"/>
</dbReference>
<proteinExistence type="predicted"/>